<reference evidence="2" key="1">
    <citation type="submission" date="2021-02" db="EMBL/GenBank/DDBJ databases">
        <authorList>
            <person name="Nowell W R."/>
        </authorList>
    </citation>
    <scope>NUCLEOTIDE SEQUENCE</scope>
</reference>
<evidence type="ECO:0000313" key="3">
    <source>
        <dbReference type="Proteomes" id="UP000663882"/>
    </source>
</evidence>
<name>A0A815IA96_9BILA</name>
<sequence>MALVTRFDDLPDLVLIEFFSYLSSIDVLWGFTHLNHRLTMLITERDFFYHINLSLARRHQFNTILRCLPLNDIQSLRIDSDASPLQLTCWPYLPRLKILIMPVLRRANVSIFININDLNRISSSPLFTDHRHVDIHFAFNLINCPQYIKVIQYIPRGNRFHSREIVDATFVVNRFSDRSKWVTDGDPFSHGHQYHHHM</sequence>
<dbReference type="AlphaFoldDB" id="A0A815IA96"/>
<accession>A0A815IA96</accession>
<organism evidence="2 3">
    <name type="scientific">Rotaria sordida</name>
    <dbReference type="NCBI Taxonomy" id="392033"/>
    <lineage>
        <taxon>Eukaryota</taxon>
        <taxon>Metazoa</taxon>
        <taxon>Spiralia</taxon>
        <taxon>Gnathifera</taxon>
        <taxon>Rotifera</taxon>
        <taxon>Eurotatoria</taxon>
        <taxon>Bdelloidea</taxon>
        <taxon>Philodinida</taxon>
        <taxon>Philodinidae</taxon>
        <taxon>Rotaria</taxon>
    </lineage>
</organism>
<dbReference type="InterPro" id="IPR001810">
    <property type="entry name" value="F-box_dom"/>
</dbReference>
<dbReference type="Proteomes" id="UP000663882">
    <property type="component" value="Unassembled WGS sequence"/>
</dbReference>
<feature type="domain" description="F-box" evidence="1">
    <location>
        <begin position="4"/>
        <end position="51"/>
    </location>
</feature>
<proteinExistence type="predicted"/>
<evidence type="ECO:0000313" key="2">
    <source>
        <dbReference type="EMBL" id="CAF1362752.1"/>
    </source>
</evidence>
<evidence type="ECO:0000259" key="1">
    <source>
        <dbReference type="PROSITE" id="PS50181"/>
    </source>
</evidence>
<dbReference type="EMBL" id="CAJNOO010003973">
    <property type="protein sequence ID" value="CAF1362752.1"/>
    <property type="molecule type" value="Genomic_DNA"/>
</dbReference>
<dbReference type="PROSITE" id="PS50181">
    <property type="entry name" value="FBOX"/>
    <property type="match status" value="1"/>
</dbReference>
<gene>
    <name evidence="2" type="ORF">RFH988_LOCUS32910</name>
</gene>
<protein>
    <recommendedName>
        <fullName evidence="1">F-box domain-containing protein</fullName>
    </recommendedName>
</protein>
<dbReference type="OrthoDB" id="10046393at2759"/>
<comment type="caution">
    <text evidence="2">The sequence shown here is derived from an EMBL/GenBank/DDBJ whole genome shotgun (WGS) entry which is preliminary data.</text>
</comment>